<keyword evidence="3 6" id="KW-0812">Transmembrane</keyword>
<proteinExistence type="predicted"/>
<dbReference type="OrthoDB" id="9793824at2"/>
<dbReference type="eggNOG" id="COG1714">
    <property type="taxonomic scope" value="Bacteria"/>
</dbReference>
<keyword evidence="9" id="KW-1185">Reference proteome</keyword>
<sequence length="154" mass="17682">MHRPFRDETTDIRPASFAKRLLAMVYDLLILVAIWLGVAIIATAINQGGVVSPLGRAAMQSAQFCFSFLFFGYFWTRSGQTLGMQAWRIRVQTFDGNRLSWTQALIRFLCAIISWIPLGLGYLWMLFSDEKLTWHDRWSESCVVSLPKKTKGKR</sequence>
<keyword evidence="4 6" id="KW-1133">Transmembrane helix</keyword>
<dbReference type="Proteomes" id="UP000028252">
    <property type="component" value="Unassembled WGS sequence"/>
</dbReference>
<name>A0A081G220_9GAMM</name>
<evidence type="ECO:0000313" key="8">
    <source>
        <dbReference type="EMBL" id="KEA64825.1"/>
    </source>
</evidence>
<organism evidence="8 9">
    <name type="scientific">Marinobacterium lacunae</name>
    <dbReference type="NCBI Taxonomy" id="1232683"/>
    <lineage>
        <taxon>Bacteria</taxon>
        <taxon>Pseudomonadati</taxon>
        <taxon>Pseudomonadota</taxon>
        <taxon>Gammaproteobacteria</taxon>
        <taxon>Oceanospirillales</taxon>
        <taxon>Oceanospirillaceae</taxon>
        <taxon>Marinobacterium</taxon>
    </lineage>
</organism>
<comment type="subcellular location">
    <subcellularLocation>
        <location evidence="1">Cell membrane</location>
        <topology evidence="1">Multi-pass membrane protein</topology>
    </subcellularLocation>
</comment>
<evidence type="ECO:0000256" key="5">
    <source>
        <dbReference type="ARBA" id="ARBA00023136"/>
    </source>
</evidence>
<comment type="caution">
    <text evidence="8">The sequence shown here is derived from an EMBL/GenBank/DDBJ whole genome shotgun (WGS) entry which is preliminary data.</text>
</comment>
<evidence type="ECO:0000256" key="2">
    <source>
        <dbReference type="ARBA" id="ARBA00022475"/>
    </source>
</evidence>
<reference evidence="8 9" key="1">
    <citation type="submission" date="2014-04" db="EMBL/GenBank/DDBJ databases">
        <title>Marinobacterium kochiensis sp. nov., isolated from sediment sample collected from Kochi backwaters in Kerala, India.</title>
        <authorList>
            <person name="Singh A."/>
            <person name="Pinnaka A.K."/>
        </authorList>
    </citation>
    <scope>NUCLEOTIDE SEQUENCE [LARGE SCALE GENOMIC DNA]</scope>
    <source>
        <strain evidence="8 9">AK27</strain>
    </source>
</reference>
<feature type="transmembrane region" description="Helical" evidence="6">
    <location>
        <begin position="57"/>
        <end position="75"/>
    </location>
</feature>
<dbReference type="RefSeq" id="WP_051692564.1">
    <property type="nucleotide sequence ID" value="NZ_JMQN01000015.1"/>
</dbReference>
<evidence type="ECO:0000256" key="1">
    <source>
        <dbReference type="ARBA" id="ARBA00004651"/>
    </source>
</evidence>
<gene>
    <name evidence="8" type="ORF">ADIMK_1278</name>
</gene>
<accession>A0A081G220</accession>
<dbReference type="STRING" id="1232683.ADIMK_1278"/>
<feature type="transmembrane region" description="Helical" evidence="6">
    <location>
        <begin position="104"/>
        <end position="127"/>
    </location>
</feature>
<evidence type="ECO:0000313" key="9">
    <source>
        <dbReference type="Proteomes" id="UP000028252"/>
    </source>
</evidence>
<feature type="domain" description="RDD" evidence="7">
    <location>
        <begin position="15"/>
        <end position="139"/>
    </location>
</feature>
<keyword evidence="2" id="KW-1003">Cell membrane</keyword>
<dbReference type="AlphaFoldDB" id="A0A081G220"/>
<dbReference type="Pfam" id="PF06271">
    <property type="entry name" value="RDD"/>
    <property type="match status" value="1"/>
</dbReference>
<keyword evidence="5 6" id="KW-0472">Membrane</keyword>
<dbReference type="InterPro" id="IPR010432">
    <property type="entry name" value="RDD"/>
</dbReference>
<dbReference type="EMBL" id="JMQN01000015">
    <property type="protein sequence ID" value="KEA64825.1"/>
    <property type="molecule type" value="Genomic_DNA"/>
</dbReference>
<dbReference type="GO" id="GO:0005886">
    <property type="term" value="C:plasma membrane"/>
    <property type="evidence" value="ECO:0007669"/>
    <property type="project" value="UniProtKB-SubCell"/>
</dbReference>
<protein>
    <submittedName>
        <fullName evidence="8">Putative transmembrane protein</fullName>
    </submittedName>
</protein>
<dbReference type="PATRIC" id="fig|1232683.4.peg.1268"/>
<evidence type="ECO:0000259" key="7">
    <source>
        <dbReference type="Pfam" id="PF06271"/>
    </source>
</evidence>
<dbReference type="InterPro" id="IPR051791">
    <property type="entry name" value="Pra-immunoreactive"/>
</dbReference>
<feature type="transmembrane region" description="Helical" evidence="6">
    <location>
        <begin position="21"/>
        <end position="45"/>
    </location>
</feature>
<evidence type="ECO:0000256" key="4">
    <source>
        <dbReference type="ARBA" id="ARBA00022989"/>
    </source>
</evidence>
<evidence type="ECO:0000256" key="6">
    <source>
        <dbReference type="SAM" id="Phobius"/>
    </source>
</evidence>
<evidence type="ECO:0000256" key="3">
    <source>
        <dbReference type="ARBA" id="ARBA00022692"/>
    </source>
</evidence>
<dbReference type="PANTHER" id="PTHR36115">
    <property type="entry name" value="PROLINE-RICH ANTIGEN HOMOLOG-RELATED"/>
    <property type="match status" value="1"/>
</dbReference>
<dbReference type="PANTHER" id="PTHR36115:SF10">
    <property type="entry name" value="RDD DOMAIN-CONTAINING PROTEIN"/>
    <property type="match status" value="1"/>
</dbReference>